<reference evidence="4 5" key="1">
    <citation type="submission" date="2019-01" db="EMBL/GenBank/DDBJ databases">
        <title>Oerskovia turbata Genome sequencing and assembly.</title>
        <authorList>
            <person name="Dou T."/>
        </authorList>
    </citation>
    <scope>NUCLEOTIDE SEQUENCE [LARGE SCALE GENOMIC DNA]</scope>
    <source>
        <strain evidence="3 4">JCM12123</strain>
        <strain evidence="2 5">JCM3160</strain>
    </source>
</reference>
<dbReference type="RefSeq" id="WP_036571987.1">
    <property type="nucleotide sequence ID" value="NZ_JOFV01000011.1"/>
</dbReference>
<proteinExistence type="predicted"/>
<evidence type="ECO:0000313" key="2">
    <source>
        <dbReference type="EMBL" id="RXR23586.1"/>
    </source>
</evidence>
<dbReference type="PROSITE" id="PS51186">
    <property type="entry name" value="GNAT"/>
    <property type="match status" value="1"/>
</dbReference>
<dbReference type="SUPFAM" id="SSF55729">
    <property type="entry name" value="Acyl-CoA N-acyltransferases (Nat)"/>
    <property type="match status" value="1"/>
</dbReference>
<evidence type="ECO:0000313" key="4">
    <source>
        <dbReference type="Proteomes" id="UP000289805"/>
    </source>
</evidence>
<dbReference type="InterPro" id="IPR016181">
    <property type="entry name" value="Acyl_CoA_acyltransferase"/>
</dbReference>
<keyword evidence="5" id="KW-1185">Reference proteome</keyword>
<gene>
    <name evidence="2" type="ORF">EQW73_14745</name>
    <name evidence="3" type="ORF">EQW78_12725</name>
</gene>
<accession>A0A4V1N4P2</accession>
<comment type="caution">
    <text evidence="3">The sequence shown here is derived from an EMBL/GenBank/DDBJ whole genome shotgun (WGS) entry which is preliminary data.</text>
</comment>
<evidence type="ECO:0000313" key="3">
    <source>
        <dbReference type="EMBL" id="RXR32856.1"/>
    </source>
</evidence>
<sequence length="186" mass="19839">MTDATTMTLAPTQSDVAVRRATTADREDLWLLVVRLQPDAPDRATHDRVVGPLLRALDTLLLVAEDSTGVVGYLLASQRLTFTANGAVVEIDEIAVDPAADRTTVAGQLVAAVEAWGQEFRATRVTLADVLPREVADALGYTTTEVRSTKTLALLDADPLLTSPWDGPAVIAAPTPDDEALPVRDQ</sequence>
<keyword evidence="3" id="KW-0808">Transferase</keyword>
<organism evidence="3 4">
    <name type="scientific">Oerskovia turbata</name>
    <dbReference type="NCBI Taxonomy" id="1713"/>
    <lineage>
        <taxon>Bacteria</taxon>
        <taxon>Bacillati</taxon>
        <taxon>Actinomycetota</taxon>
        <taxon>Actinomycetes</taxon>
        <taxon>Micrococcales</taxon>
        <taxon>Cellulomonadaceae</taxon>
        <taxon>Oerskovia</taxon>
    </lineage>
</organism>
<dbReference type="Proteomes" id="UP000289805">
    <property type="component" value="Unassembled WGS sequence"/>
</dbReference>
<dbReference type="EMBL" id="SDJR01000010">
    <property type="protein sequence ID" value="RXR23586.1"/>
    <property type="molecule type" value="Genomic_DNA"/>
</dbReference>
<dbReference type="AlphaFoldDB" id="A0A4V1N4P2"/>
<dbReference type="InterPro" id="IPR000182">
    <property type="entry name" value="GNAT_dom"/>
</dbReference>
<dbReference type="Proteomes" id="UP000290517">
    <property type="component" value="Unassembled WGS sequence"/>
</dbReference>
<dbReference type="EMBL" id="SDJQ01000016">
    <property type="protein sequence ID" value="RXR32856.1"/>
    <property type="molecule type" value="Genomic_DNA"/>
</dbReference>
<dbReference type="GO" id="GO:0016747">
    <property type="term" value="F:acyltransferase activity, transferring groups other than amino-acyl groups"/>
    <property type="evidence" value="ECO:0007669"/>
    <property type="project" value="InterPro"/>
</dbReference>
<dbReference type="Pfam" id="PF00583">
    <property type="entry name" value="Acetyltransf_1"/>
    <property type="match status" value="1"/>
</dbReference>
<dbReference type="OrthoDB" id="9921020at2"/>
<evidence type="ECO:0000313" key="5">
    <source>
        <dbReference type="Proteomes" id="UP000290517"/>
    </source>
</evidence>
<feature type="domain" description="N-acetyltransferase" evidence="1">
    <location>
        <begin position="16"/>
        <end position="161"/>
    </location>
</feature>
<name>A0A4V1N4P2_9CELL</name>
<protein>
    <submittedName>
        <fullName evidence="3">GNAT family N-acetyltransferase</fullName>
    </submittedName>
</protein>
<evidence type="ECO:0000259" key="1">
    <source>
        <dbReference type="PROSITE" id="PS51186"/>
    </source>
</evidence>
<dbReference type="Gene3D" id="3.40.630.30">
    <property type="match status" value="1"/>
</dbReference>